<dbReference type="GeneID" id="35592281"/>
<reference evidence="2 3" key="1">
    <citation type="submission" date="2018-01" db="EMBL/GenBank/DDBJ databases">
        <title>Complete genome sequence of Salinigranum rubrum GX10T, an extremely halophilic archaeon isolated from a marine solar saltern.</title>
        <authorList>
            <person name="Han S."/>
        </authorList>
    </citation>
    <scope>NUCLEOTIDE SEQUENCE [LARGE SCALE GENOMIC DNA]</scope>
    <source>
        <strain evidence="2 3">GX10</strain>
    </source>
</reference>
<feature type="domain" description="Glycosyltransferase 2-like" evidence="1">
    <location>
        <begin position="11"/>
        <end position="124"/>
    </location>
</feature>
<dbReference type="Gene3D" id="3.90.550.10">
    <property type="entry name" value="Spore Coat Polysaccharide Biosynthesis Protein SpsA, Chain A"/>
    <property type="match status" value="1"/>
</dbReference>
<evidence type="ECO:0000313" key="2">
    <source>
        <dbReference type="EMBL" id="AUV81816.1"/>
    </source>
</evidence>
<gene>
    <name evidence="2" type="ORF">C2R22_09285</name>
</gene>
<dbReference type="Pfam" id="PF00535">
    <property type="entry name" value="Glycos_transf_2"/>
    <property type="match status" value="1"/>
</dbReference>
<dbReference type="Proteomes" id="UP000236584">
    <property type="component" value="Chromosome"/>
</dbReference>
<dbReference type="SUPFAM" id="SSF53448">
    <property type="entry name" value="Nucleotide-diphospho-sugar transferases"/>
    <property type="match status" value="1"/>
</dbReference>
<dbReference type="OrthoDB" id="11098at2157"/>
<accession>A0A2I8VIQ7</accession>
<protein>
    <recommendedName>
        <fullName evidence="1">Glycosyltransferase 2-like domain-containing protein</fullName>
    </recommendedName>
</protein>
<evidence type="ECO:0000313" key="3">
    <source>
        <dbReference type="Proteomes" id="UP000236584"/>
    </source>
</evidence>
<dbReference type="AlphaFoldDB" id="A0A2I8VIQ7"/>
<dbReference type="RefSeq" id="WP_103425504.1">
    <property type="nucleotide sequence ID" value="NZ_CP026309.1"/>
</dbReference>
<dbReference type="KEGG" id="srub:C2R22_09285"/>
<keyword evidence="3" id="KW-1185">Reference proteome</keyword>
<proteinExistence type="predicted"/>
<dbReference type="InterPro" id="IPR050256">
    <property type="entry name" value="Glycosyltransferase_2"/>
</dbReference>
<dbReference type="PANTHER" id="PTHR48090">
    <property type="entry name" value="UNDECAPRENYL-PHOSPHATE 4-DEOXY-4-FORMAMIDO-L-ARABINOSE TRANSFERASE-RELATED"/>
    <property type="match status" value="1"/>
</dbReference>
<evidence type="ECO:0000259" key="1">
    <source>
        <dbReference type="Pfam" id="PF00535"/>
    </source>
</evidence>
<dbReference type="EMBL" id="CP026309">
    <property type="protein sequence ID" value="AUV81816.1"/>
    <property type="molecule type" value="Genomic_DNA"/>
</dbReference>
<dbReference type="InterPro" id="IPR001173">
    <property type="entry name" value="Glyco_trans_2-like"/>
</dbReference>
<sequence>MSETPSDRTVSVVIPAYNEANTIGGVVSDVAAVADEVVVVDDGSADDTGELASAAGATVLVHEVNKGYDRSLSDGVAYAAEHGADVIVTFDGDGQHDPADIERIVEPVLAGRAAIVVGCRPEYARVAERLFALYAKWRLGVTDPLSGFKAYDVAVYDDIGSFDTYNSVGTYLLLVAERRGYAVEQLGITIEQREDDSRFGSLRGNLVILRALWRTILFDIRSTFERLRE</sequence>
<dbReference type="InterPro" id="IPR029044">
    <property type="entry name" value="Nucleotide-diphossugar_trans"/>
</dbReference>
<dbReference type="PANTHER" id="PTHR48090:SF7">
    <property type="entry name" value="RFBJ PROTEIN"/>
    <property type="match status" value="1"/>
</dbReference>
<dbReference type="CDD" id="cd04179">
    <property type="entry name" value="DPM_DPG-synthase_like"/>
    <property type="match status" value="1"/>
</dbReference>
<name>A0A2I8VIQ7_9EURY</name>
<organism evidence="2 3">
    <name type="scientific">Salinigranum rubrum</name>
    <dbReference type="NCBI Taxonomy" id="755307"/>
    <lineage>
        <taxon>Archaea</taxon>
        <taxon>Methanobacteriati</taxon>
        <taxon>Methanobacteriota</taxon>
        <taxon>Stenosarchaea group</taxon>
        <taxon>Halobacteria</taxon>
        <taxon>Halobacteriales</taxon>
        <taxon>Haloferacaceae</taxon>
        <taxon>Salinigranum</taxon>
    </lineage>
</organism>